<dbReference type="InterPro" id="IPR051201">
    <property type="entry name" value="Chloro_Bact_Ser_Proteases"/>
</dbReference>
<dbReference type="AlphaFoldDB" id="A0A4Y8UHU5"/>
<accession>A0A4Y8UHU5</accession>
<dbReference type="PANTHER" id="PTHR43343">
    <property type="entry name" value="PEPTIDASE S12"/>
    <property type="match status" value="1"/>
</dbReference>
<dbReference type="InterPro" id="IPR001940">
    <property type="entry name" value="Peptidase_S1C"/>
</dbReference>
<dbReference type="InterPro" id="IPR036034">
    <property type="entry name" value="PDZ_sf"/>
</dbReference>
<dbReference type="PRINTS" id="PR00834">
    <property type="entry name" value="PROTEASES2C"/>
</dbReference>
<dbReference type="SUPFAM" id="SSF50156">
    <property type="entry name" value="PDZ domain-like"/>
    <property type="match status" value="1"/>
</dbReference>
<keyword evidence="1" id="KW-0645">Protease</keyword>
<dbReference type="Gene3D" id="2.30.42.10">
    <property type="match status" value="1"/>
</dbReference>
<evidence type="ECO:0000259" key="3">
    <source>
        <dbReference type="PROSITE" id="PS50106"/>
    </source>
</evidence>
<dbReference type="Gene3D" id="2.40.10.120">
    <property type="match status" value="1"/>
</dbReference>
<sequence length="352" mass="36464">MLLFPSLRSGLPVEEFRNPFAATKAFSPGANGGPVSYARAVERAAPSVVNIYTSTAIKSGSSRAHPLLQHRLAERQQPQVTLGSGVIMRRSGYILTNHHVVQGAEEITILTHDGREAAAELVGSDPESDLAVLRIQLAGLTPIVLGTPSNARIGDVVLAIGNPLGLGQAVTQGIISATGRNGLGLNTFENFIQTDADINPGNSGGAVVDVDGQLLGISTAILNQSGSNGISFAIPADTAEQIMSQIIEQGRVVRGWLGFEASPLPSSIAVQLQLPFNTGLRVTAVASDGPAERAGLQRGDIVTSLNGAAIADAQSGIATIAALLPGSSLQLGVWRNGQRLQLQAVTGTRPLF</sequence>
<dbReference type="OrthoDB" id="9758917at2"/>
<gene>
    <name evidence="4" type="ORF">E3W66_09115</name>
</gene>
<comment type="caution">
    <text evidence="4">The sequence shown here is derived from an EMBL/GenBank/DDBJ whole genome shotgun (WGS) entry which is preliminary data.</text>
</comment>
<reference evidence="4 5" key="1">
    <citation type="submission" date="2019-03" db="EMBL/GenBank/DDBJ databases">
        <title>Draft genome of Gammaproteobacteria bacterium LSUCC0057, a member of the SAR92 clade.</title>
        <authorList>
            <person name="Lanclos V.C."/>
            <person name="Doiron C."/>
            <person name="Henson M.W."/>
            <person name="Thrash J.C."/>
        </authorList>
    </citation>
    <scope>NUCLEOTIDE SEQUENCE [LARGE SCALE GENOMIC DNA]</scope>
    <source>
        <strain evidence="4 5">LSUCC0057</strain>
    </source>
</reference>
<evidence type="ECO:0000256" key="1">
    <source>
        <dbReference type="ARBA" id="ARBA00022670"/>
    </source>
</evidence>
<dbReference type="PANTHER" id="PTHR43343:SF3">
    <property type="entry name" value="PROTEASE DO-LIKE 8, CHLOROPLASTIC"/>
    <property type="match status" value="1"/>
</dbReference>
<keyword evidence="5" id="KW-1185">Reference proteome</keyword>
<protein>
    <submittedName>
        <fullName evidence="4">PDZ domain-containing protein</fullName>
    </submittedName>
</protein>
<evidence type="ECO:0000256" key="2">
    <source>
        <dbReference type="ARBA" id="ARBA00022801"/>
    </source>
</evidence>
<keyword evidence="2" id="KW-0378">Hydrolase</keyword>
<dbReference type="GO" id="GO:0006508">
    <property type="term" value="P:proteolysis"/>
    <property type="evidence" value="ECO:0007669"/>
    <property type="project" value="UniProtKB-KW"/>
</dbReference>
<dbReference type="EMBL" id="SPIA01000004">
    <property type="protein sequence ID" value="TFH67309.1"/>
    <property type="molecule type" value="Genomic_DNA"/>
</dbReference>
<dbReference type="SUPFAM" id="SSF50494">
    <property type="entry name" value="Trypsin-like serine proteases"/>
    <property type="match status" value="1"/>
</dbReference>
<dbReference type="GO" id="GO:0004252">
    <property type="term" value="F:serine-type endopeptidase activity"/>
    <property type="evidence" value="ECO:0007669"/>
    <property type="project" value="InterPro"/>
</dbReference>
<evidence type="ECO:0000313" key="5">
    <source>
        <dbReference type="Proteomes" id="UP000298133"/>
    </source>
</evidence>
<dbReference type="InterPro" id="IPR001478">
    <property type="entry name" value="PDZ"/>
</dbReference>
<dbReference type="Proteomes" id="UP000298133">
    <property type="component" value="Unassembled WGS sequence"/>
</dbReference>
<evidence type="ECO:0000313" key="4">
    <source>
        <dbReference type="EMBL" id="TFH67309.1"/>
    </source>
</evidence>
<dbReference type="SMART" id="SM00228">
    <property type="entry name" value="PDZ"/>
    <property type="match status" value="1"/>
</dbReference>
<proteinExistence type="predicted"/>
<dbReference type="InterPro" id="IPR009003">
    <property type="entry name" value="Peptidase_S1_PA"/>
</dbReference>
<feature type="domain" description="PDZ" evidence="3">
    <location>
        <begin position="246"/>
        <end position="310"/>
    </location>
</feature>
<dbReference type="Pfam" id="PF13365">
    <property type="entry name" value="Trypsin_2"/>
    <property type="match status" value="1"/>
</dbReference>
<dbReference type="Pfam" id="PF13180">
    <property type="entry name" value="PDZ_2"/>
    <property type="match status" value="1"/>
</dbReference>
<name>A0A4Y8UHU5_9GAMM</name>
<dbReference type="PROSITE" id="PS50106">
    <property type="entry name" value="PDZ"/>
    <property type="match status" value="1"/>
</dbReference>
<organism evidence="4 5">
    <name type="scientific">Gammaproteobacteria bacterium LSUCC0057</name>
    <dbReference type="NCBI Taxonomy" id="2559237"/>
    <lineage>
        <taxon>Bacteria</taxon>
        <taxon>Pseudomonadati</taxon>
        <taxon>Pseudomonadota</taxon>
        <taxon>Gammaproteobacteria</taxon>
        <taxon>Cellvibrionales</taxon>
        <taxon>Porticoccaceae</taxon>
        <taxon>SAR92 clade</taxon>
    </lineage>
</organism>